<evidence type="ECO:0000313" key="2">
    <source>
        <dbReference type="EMBL" id="GAA2532557.1"/>
    </source>
</evidence>
<organism evidence="2 3">
    <name type="scientific">Pilimelia columellifera subsp. columellifera</name>
    <dbReference type="NCBI Taxonomy" id="706583"/>
    <lineage>
        <taxon>Bacteria</taxon>
        <taxon>Bacillati</taxon>
        <taxon>Actinomycetota</taxon>
        <taxon>Actinomycetes</taxon>
        <taxon>Micromonosporales</taxon>
        <taxon>Micromonosporaceae</taxon>
        <taxon>Pilimelia</taxon>
    </lineage>
</organism>
<dbReference type="EMBL" id="BAAARY010000035">
    <property type="protein sequence ID" value="GAA2532557.1"/>
    <property type="molecule type" value="Genomic_DNA"/>
</dbReference>
<reference evidence="2 3" key="1">
    <citation type="journal article" date="2019" name="Int. J. Syst. Evol. Microbiol.">
        <title>The Global Catalogue of Microorganisms (GCM) 10K type strain sequencing project: providing services to taxonomists for standard genome sequencing and annotation.</title>
        <authorList>
            <consortium name="The Broad Institute Genomics Platform"/>
            <consortium name="The Broad Institute Genome Sequencing Center for Infectious Disease"/>
            <person name="Wu L."/>
            <person name="Ma J."/>
        </authorList>
    </citation>
    <scope>NUCLEOTIDE SEQUENCE [LARGE SCALE GENOMIC DNA]</scope>
    <source>
        <strain evidence="2 3">JCM 3367</strain>
    </source>
</reference>
<dbReference type="RefSeq" id="WP_344174506.1">
    <property type="nucleotide sequence ID" value="NZ_BAAARY010000035.1"/>
</dbReference>
<dbReference type="InterPro" id="IPR025311">
    <property type="entry name" value="DUF4166"/>
</dbReference>
<evidence type="ECO:0000313" key="3">
    <source>
        <dbReference type="Proteomes" id="UP001499978"/>
    </source>
</evidence>
<dbReference type="Proteomes" id="UP001499978">
    <property type="component" value="Unassembled WGS sequence"/>
</dbReference>
<evidence type="ECO:0000259" key="1">
    <source>
        <dbReference type="Pfam" id="PF13761"/>
    </source>
</evidence>
<accession>A0ABN3NW00</accession>
<sequence>MTAVFRRALGADFHRLHPRLRERFGFSSNDRTACVGRGLMEEVWRGRAFTLPFLHLGATRNILFPERGRNVPFVVENYAYLDTYGRETLTFTRSFVLGGVRRRFDATMIYSPLRGRIIDYLGTHQHLAVDLDVRVDDAGGLRIVTGAQRFYEGLVGATVPAALTGQAEVHEWYDERRGCFRISVRVANRRFGALFGYRGWFVAELQTNVGATPARVRPVRESARD</sequence>
<name>A0ABN3NW00_9ACTN</name>
<dbReference type="Pfam" id="PF13761">
    <property type="entry name" value="DUF4166"/>
    <property type="match status" value="1"/>
</dbReference>
<gene>
    <name evidence="2" type="ORF">GCM10010201_35060</name>
</gene>
<protein>
    <submittedName>
        <fullName evidence="2">DUF4166 domain-containing protein</fullName>
    </submittedName>
</protein>
<comment type="caution">
    <text evidence="2">The sequence shown here is derived from an EMBL/GenBank/DDBJ whole genome shotgun (WGS) entry which is preliminary data.</text>
</comment>
<proteinExistence type="predicted"/>
<feature type="domain" description="DUF4166" evidence="1">
    <location>
        <begin position="16"/>
        <end position="201"/>
    </location>
</feature>
<keyword evidence="3" id="KW-1185">Reference proteome</keyword>